<evidence type="ECO:0000256" key="2">
    <source>
        <dbReference type="ARBA" id="ARBA00022729"/>
    </source>
</evidence>
<reference evidence="5" key="1">
    <citation type="submission" date="2015-06" db="UniProtKB">
        <authorList>
            <consortium name="EnsemblPlants"/>
        </authorList>
    </citation>
    <scope>IDENTIFICATION</scope>
</reference>
<dbReference type="CDD" id="cd01837">
    <property type="entry name" value="SGNH_plant_lipase_like"/>
    <property type="match status" value="1"/>
</dbReference>
<sequence>MAISRLSVLVAALACCCLARPAQCGGGGGGQNYTSMFSFGDSLTDTGNLLVSSPLSFNIVGHFPYGMTYFHRPTGRCSDGRLVVDFLAQAFGLPLLQPYLSRGKDVRQGVNFAVGGATAMDPPFFEGIGASDKLWTNLSLSVQLDWFEKLKPLLCSSPKSPSPPFLYQLVGFGDCKKYFSRSLFLVGEIGGNDYNYAFFKGKTLDDAKSYVPTVSSAIIDATERLIKGGAMHLVVPGNLPMGCSSAYLTLHLHPGRSRGDYDAVGCLKTYNDFAQRHNAMVQQKLQVLRLKYPEARIMYADYYGAAMAFAKNPKQFGAREMLQKIAGLFRKDFGDLNVPIGWPLGKGFKQGPLKTCCGGGGPYNFNPKASCGVRGSSVCADPSAYANWDGVHLTEAAYHAIADSILHGPYTSPRLL</sequence>
<protein>
    <submittedName>
        <fullName evidence="5">GDSL esterase/lipase</fullName>
    </submittedName>
</protein>
<dbReference type="InterPro" id="IPR001087">
    <property type="entry name" value="GDSL"/>
</dbReference>
<dbReference type="InterPro" id="IPR035669">
    <property type="entry name" value="SGNH_plant_lipase-like"/>
</dbReference>
<name>M8C0D8_AEGTA</name>
<dbReference type="PANTHER" id="PTHR22835">
    <property type="entry name" value="ZINC FINGER FYVE DOMAIN CONTAINING PROTEIN"/>
    <property type="match status" value="1"/>
</dbReference>
<keyword evidence="2" id="KW-0732">Signal</keyword>
<dbReference type="Gene3D" id="3.40.50.1110">
    <property type="entry name" value="SGNH hydrolase"/>
    <property type="match status" value="1"/>
</dbReference>
<keyword evidence="3" id="KW-0378">Hydrolase</keyword>
<dbReference type="Pfam" id="PF00657">
    <property type="entry name" value="Lipase_GDSL"/>
    <property type="match status" value="1"/>
</dbReference>
<dbReference type="AlphaFoldDB" id="M8C0D8"/>
<evidence type="ECO:0000256" key="1">
    <source>
        <dbReference type="ARBA" id="ARBA00008668"/>
    </source>
</evidence>
<organism evidence="5">
    <name type="scientific">Aegilops tauschii</name>
    <name type="common">Tausch's goatgrass</name>
    <name type="synonym">Aegilops squarrosa</name>
    <dbReference type="NCBI Taxonomy" id="37682"/>
    <lineage>
        <taxon>Eukaryota</taxon>
        <taxon>Viridiplantae</taxon>
        <taxon>Streptophyta</taxon>
        <taxon>Embryophyta</taxon>
        <taxon>Tracheophyta</taxon>
        <taxon>Spermatophyta</taxon>
        <taxon>Magnoliopsida</taxon>
        <taxon>Liliopsida</taxon>
        <taxon>Poales</taxon>
        <taxon>Poaceae</taxon>
        <taxon>BOP clade</taxon>
        <taxon>Pooideae</taxon>
        <taxon>Triticodae</taxon>
        <taxon>Triticeae</taxon>
        <taxon>Triticinae</taxon>
        <taxon>Aegilops</taxon>
    </lineage>
</organism>
<dbReference type="SUPFAM" id="SSF52266">
    <property type="entry name" value="SGNH hydrolase"/>
    <property type="match status" value="1"/>
</dbReference>
<dbReference type="PANTHER" id="PTHR22835:SF667">
    <property type="entry name" value="OS06G0129600 PROTEIN"/>
    <property type="match status" value="1"/>
</dbReference>
<accession>M8C0D8</accession>
<evidence type="ECO:0000256" key="3">
    <source>
        <dbReference type="ARBA" id="ARBA00022801"/>
    </source>
</evidence>
<dbReference type="GO" id="GO:0016788">
    <property type="term" value="F:hydrolase activity, acting on ester bonds"/>
    <property type="evidence" value="ECO:0007669"/>
    <property type="project" value="InterPro"/>
</dbReference>
<evidence type="ECO:0000313" key="5">
    <source>
        <dbReference type="EnsemblPlants" id="EMT08653"/>
    </source>
</evidence>
<evidence type="ECO:0000256" key="4">
    <source>
        <dbReference type="ARBA" id="ARBA00023180"/>
    </source>
</evidence>
<dbReference type="EnsemblPlants" id="EMT08653">
    <property type="protein sequence ID" value="EMT08653"/>
    <property type="gene ID" value="F775_06604"/>
</dbReference>
<proteinExistence type="inferred from homology"/>
<keyword evidence="4" id="KW-0325">Glycoprotein</keyword>
<dbReference type="InterPro" id="IPR036514">
    <property type="entry name" value="SGNH_hydro_sf"/>
</dbReference>
<comment type="similarity">
    <text evidence="1">Belongs to the 'GDSL' lipolytic enzyme family.</text>
</comment>